<organism evidence="1 2">
    <name type="scientific">Microcoleus asticus IPMA8</name>
    <dbReference type="NCBI Taxonomy" id="2563858"/>
    <lineage>
        <taxon>Bacteria</taxon>
        <taxon>Bacillati</taxon>
        <taxon>Cyanobacteriota</taxon>
        <taxon>Cyanophyceae</taxon>
        <taxon>Oscillatoriophycideae</taxon>
        <taxon>Oscillatoriales</taxon>
        <taxon>Microcoleaceae</taxon>
        <taxon>Microcoleus</taxon>
        <taxon>Microcoleus asticus</taxon>
    </lineage>
</organism>
<evidence type="ECO:0008006" key="3">
    <source>
        <dbReference type="Google" id="ProtNLM"/>
    </source>
</evidence>
<keyword evidence="2" id="KW-1185">Reference proteome</keyword>
<protein>
    <recommendedName>
        <fullName evidence="3">Nif11 domain-containing protein</fullName>
    </recommendedName>
</protein>
<dbReference type="EMBL" id="SRRZ01000141">
    <property type="protein sequence ID" value="NQE37642.1"/>
    <property type="molecule type" value="Genomic_DNA"/>
</dbReference>
<proteinExistence type="predicted"/>
<accession>A0ABX2D4R1</accession>
<sequence length="81" mass="8962">MGAKLVRDISIVQIREVVKQAIAAGYLSVEAENEMQQIFSSAKCDLEDLNAFMSLQLAAMAGRVRQESLESIKVSNFQEVN</sequence>
<dbReference type="RefSeq" id="WP_216670742.1">
    <property type="nucleotide sequence ID" value="NZ_CAWPPK010000048.1"/>
</dbReference>
<gene>
    <name evidence="1" type="ORF">E5S67_05417</name>
</gene>
<evidence type="ECO:0000313" key="1">
    <source>
        <dbReference type="EMBL" id="NQE37642.1"/>
    </source>
</evidence>
<dbReference type="Proteomes" id="UP000702425">
    <property type="component" value="Unassembled WGS sequence"/>
</dbReference>
<name>A0ABX2D4R1_9CYAN</name>
<evidence type="ECO:0000313" key="2">
    <source>
        <dbReference type="Proteomes" id="UP000702425"/>
    </source>
</evidence>
<reference evidence="1 2" key="1">
    <citation type="journal article" date="2020" name="Sci. Rep.">
        <title>A novel cyanobacterial geosmin producer, revising GeoA distribution and dispersion patterns in Bacteria.</title>
        <authorList>
            <person name="Churro C."/>
            <person name="Semedo-Aguiar A.P."/>
            <person name="Silva A.D."/>
            <person name="Pereira-Leal J.B."/>
            <person name="Leite R.B."/>
        </authorList>
    </citation>
    <scope>NUCLEOTIDE SEQUENCE [LARGE SCALE GENOMIC DNA]</scope>
    <source>
        <strain evidence="1 2">IPMA8</strain>
    </source>
</reference>
<comment type="caution">
    <text evidence="1">The sequence shown here is derived from an EMBL/GenBank/DDBJ whole genome shotgun (WGS) entry which is preliminary data.</text>
</comment>